<comment type="subcellular location">
    <subcellularLocation>
        <location evidence="1">Cell membrane</location>
        <topology evidence="1">Multi-pass membrane protein</topology>
    </subcellularLocation>
</comment>
<feature type="transmembrane region" description="Helical" evidence="8">
    <location>
        <begin position="350"/>
        <end position="374"/>
    </location>
</feature>
<dbReference type="InterPro" id="IPR020846">
    <property type="entry name" value="MFS_dom"/>
</dbReference>
<dbReference type="Gene3D" id="1.20.1250.20">
    <property type="entry name" value="MFS general substrate transporter like domains"/>
    <property type="match status" value="1"/>
</dbReference>
<dbReference type="InterPro" id="IPR005829">
    <property type="entry name" value="Sugar_transporter_CS"/>
</dbReference>
<feature type="transmembrane region" description="Helical" evidence="8">
    <location>
        <begin position="236"/>
        <end position="254"/>
    </location>
</feature>
<proteinExistence type="predicted"/>
<dbReference type="SUPFAM" id="SSF103473">
    <property type="entry name" value="MFS general substrate transporter"/>
    <property type="match status" value="1"/>
</dbReference>
<protein>
    <recommendedName>
        <fullName evidence="9">Major facilitator superfamily (MFS) profile domain-containing protein</fullName>
    </recommendedName>
</protein>
<reference evidence="10" key="1">
    <citation type="submission" date="2021-08" db="EMBL/GenBank/DDBJ databases">
        <authorList>
            <person name="Misof B."/>
            <person name="Oliver O."/>
            <person name="Podsiadlowski L."/>
            <person name="Donath A."/>
            <person name="Peters R."/>
            <person name="Mayer C."/>
            <person name="Rust J."/>
            <person name="Gunkel S."/>
            <person name="Lesny P."/>
            <person name="Martin S."/>
            <person name="Oeyen J.P."/>
            <person name="Petersen M."/>
            <person name="Panagiotis P."/>
            <person name="Wilbrandt J."/>
            <person name="Tanja T."/>
        </authorList>
    </citation>
    <scope>NUCLEOTIDE SEQUENCE</scope>
    <source>
        <strain evidence="10">GBR_01_08_01A</strain>
        <tissue evidence="10">Thorax + abdomen</tissue>
    </source>
</reference>
<evidence type="ECO:0000259" key="9">
    <source>
        <dbReference type="PROSITE" id="PS50850"/>
    </source>
</evidence>
<feature type="transmembrane region" description="Helical" evidence="8">
    <location>
        <begin position="483"/>
        <end position="502"/>
    </location>
</feature>
<dbReference type="AlphaFoldDB" id="A0AAD9VIU3"/>
<accession>A0AAD9VIU3</accession>
<keyword evidence="7 8" id="KW-0472">Membrane</keyword>
<evidence type="ECO:0000313" key="10">
    <source>
        <dbReference type="EMBL" id="KAK2576214.1"/>
    </source>
</evidence>
<dbReference type="PROSITE" id="PS00216">
    <property type="entry name" value="SUGAR_TRANSPORT_1"/>
    <property type="match status" value="1"/>
</dbReference>
<keyword evidence="3" id="KW-1003">Cell membrane</keyword>
<feature type="domain" description="Major facilitator superfamily (MFS) profile" evidence="9">
    <location>
        <begin position="80"/>
        <end position="506"/>
    </location>
</feature>
<evidence type="ECO:0000256" key="4">
    <source>
        <dbReference type="ARBA" id="ARBA00022597"/>
    </source>
</evidence>
<keyword evidence="11" id="KW-1185">Reference proteome</keyword>
<feature type="transmembrane region" description="Helical" evidence="8">
    <location>
        <begin position="451"/>
        <end position="471"/>
    </location>
</feature>
<evidence type="ECO:0000256" key="1">
    <source>
        <dbReference type="ARBA" id="ARBA00004651"/>
    </source>
</evidence>
<dbReference type="FunFam" id="1.20.1250.20:FF:000218">
    <property type="entry name" value="facilitated trehalose transporter Tret1"/>
    <property type="match status" value="1"/>
</dbReference>
<evidence type="ECO:0000256" key="3">
    <source>
        <dbReference type="ARBA" id="ARBA00022475"/>
    </source>
</evidence>
<dbReference type="InterPro" id="IPR050549">
    <property type="entry name" value="MFS_Trehalose_Transporter"/>
</dbReference>
<keyword evidence="6 8" id="KW-1133">Transmembrane helix</keyword>
<evidence type="ECO:0000256" key="5">
    <source>
        <dbReference type="ARBA" id="ARBA00022692"/>
    </source>
</evidence>
<feature type="transmembrane region" description="Helical" evidence="8">
    <location>
        <begin position="415"/>
        <end position="439"/>
    </location>
</feature>
<feature type="transmembrane region" description="Helical" evidence="8">
    <location>
        <begin position="381"/>
        <end position="403"/>
    </location>
</feature>
<evidence type="ECO:0000313" key="11">
    <source>
        <dbReference type="Proteomes" id="UP001258017"/>
    </source>
</evidence>
<sequence>MPSPYRKANVPCLFLLSSSSCERSAFKTVGVSPGVIDGRCNTCFSTLRYSRSTDGRRMSDSKDPEKQERRNITVWPQWLAAFAVSLAPLVSGLANGWTSPYLAQLTSTAADVPLRLTDSEASWVASLLNLGRFIGAVIGAVIQEYVGRKKQLVIGGLPLALSWVFSICATSVMWLYVSRFCSGIGSGMVWLSLALYLGEIADPKIRGSLISLNVNVASVGMFLGNVMGPYLSMEMFAYVSLVPNILFMALVSLIPESPYHYVLHGDIDKAEASLKWFRREADVKAEMRELQDFVDGAETSIMMKLKAFMLPGNLKNAVIMFWLNVLVYASGYNTINAYAEIIVIKSGVEITPSLVVMILGLATIIAGASAVMVVDRFGRRCLLMISSLGVAIALGLLGLHFHILSTGIDSQILKWLPLASMLSYNIFLAYGLVPVPGALLGEMFPADLKTLASLLLGCGNALLSFISTRTFQPFLDLTGEKVVFWSYGLIVATCVPYVYYFIPETKGKSLLEIQKSVKR</sequence>
<dbReference type="Proteomes" id="UP001258017">
    <property type="component" value="Unassembled WGS sequence"/>
</dbReference>
<name>A0AAD9VIU3_9HYME</name>
<dbReference type="PANTHER" id="PTHR48021:SF1">
    <property type="entry name" value="GH07001P-RELATED"/>
    <property type="match status" value="1"/>
</dbReference>
<evidence type="ECO:0000256" key="2">
    <source>
        <dbReference type="ARBA" id="ARBA00022448"/>
    </source>
</evidence>
<dbReference type="InterPro" id="IPR005828">
    <property type="entry name" value="MFS_sugar_transport-like"/>
</dbReference>
<dbReference type="PROSITE" id="PS51257">
    <property type="entry name" value="PROKAR_LIPOPROTEIN"/>
    <property type="match status" value="1"/>
</dbReference>
<comment type="caution">
    <text evidence="10">The sequence shown here is derived from an EMBL/GenBank/DDBJ whole genome shotgun (WGS) entry which is preliminary data.</text>
</comment>
<reference evidence="10" key="2">
    <citation type="journal article" date="2023" name="Commun. Biol.">
        <title>Intrasexual cuticular hydrocarbon dimorphism in a wasp sheds light on hydrocarbon biosynthesis genes in Hymenoptera.</title>
        <authorList>
            <person name="Moris V.C."/>
            <person name="Podsiadlowski L."/>
            <person name="Martin S."/>
            <person name="Oeyen J.P."/>
            <person name="Donath A."/>
            <person name="Petersen M."/>
            <person name="Wilbrandt J."/>
            <person name="Misof B."/>
            <person name="Liedtke D."/>
            <person name="Thamm M."/>
            <person name="Scheiner R."/>
            <person name="Schmitt T."/>
            <person name="Niehuis O."/>
        </authorList>
    </citation>
    <scope>NUCLEOTIDE SEQUENCE</scope>
    <source>
        <strain evidence="10">GBR_01_08_01A</strain>
    </source>
</reference>
<dbReference type="Pfam" id="PF00083">
    <property type="entry name" value="Sugar_tr"/>
    <property type="match status" value="1"/>
</dbReference>
<evidence type="ECO:0000256" key="8">
    <source>
        <dbReference type="SAM" id="Phobius"/>
    </source>
</evidence>
<gene>
    <name evidence="10" type="ORF">KPH14_005583</name>
</gene>
<keyword evidence="5 8" id="KW-0812">Transmembrane</keyword>
<evidence type="ECO:0000256" key="7">
    <source>
        <dbReference type="ARBA" id="ARBA00023136"/>
    </source>
</evidence>
<dbReference type="PANTHER" id="PTHR48021">
    <property type="match status" value="1"/>
</dbReference>
<feature type="transmembrane region" description="Helical" evidence="8">
    <location>
        <begin position="154"/>
        <end position="176"/>
    </location>
</feature>
<feature type="transmembrane region" description="Helical" evidence="8">
    <location>
        <begin position="210"/>
        <end position="230"/>
    </location>
</feature>
<keyword evidence="2" id="KW-0813">Transport</keyword>
<evidence type="ECO:0000256" key="6">
    <source>
        <dbReference type="ARBA" id="ARBA00022989"/>
    </source>
</evidence>
<feature type="transmembrane region" description="Helical" evidence="8">
    <location>
        <begin position="121"/>
        <end position="142"/>
    </location>
</feature>
<dbReference type="InterPro" id="IPR036259">
    <property type="entry name" value="MFS_trans_sf"/>
</dbReference>
<organism evidence="10 11">
    <name type="scientific">Odynerus spinipes</name>
    <dbReference type="NCBI Taxonomy" id="1348599"/>
    <lineage>
        <taxon>Eukaryota</taxon>
        <taxon>Metazoa</taxon>
        <taxon>Ecdysozoa</taxon>
        <taxon>Arthropoda</taxon>
        <taxon>Hexapoda</taxon>
        <taxon>Insecta</taxon>
        <taxon>Pterygota</taxon>
        <taxon>Neoptera</taxon>
        <taxon>Endopterygota</taxon>
        <taxon>Hymenoptera</taxon>
        <taxon>Apocrita</taxon>
        <taxon>Aculeata</taxon>
        <taxon>Vespoidea</taxon>
        <taxon>Vespidae</taxon>
        <taxon>Eumeninae</taxon>
        <taxon>Odynerus</taxon>
    </lineage>
</organism>
<dbReference type="GO" id="GO:0022857">
    <property type="term" value="F:transmembrane transporter activity"/>
    <property type="evidence" value="ECO:0007669"/>
    <property type="project" value="InterPro"/>
</dbReference>
<dbReference type="GO" id="GO:0005886">
    <property type="term" value="C:plasma membrane"/>
    <property type="evidence" value="ECO:0007669"/>
    <property type="project" value="UniProtKB-SubCell"/>
</dbReference>
<feature type="transmembrane region" description="Helical" evidence="8">
    <location>
        <begin position="78"/>
        <end position="97"/>
    </location>
</feature>
<feature type="transmembrane region" description="Helical" evidence="8">
    <location>
        <begin position="182"/>
        <end position="198"/>
    </location>
</feature>
<dbReference type="EMBL" id="JAIFRP010004406">
    <property type="protein sequence ID" value="KAK2576214.1"/>
    <property type="molecule type" value="Genomic_DNA"/>
</dbReference>
<keyword evidence="4" id="KW-0762">Sugar transport</keyword>
<dbReference type="PROSITE" id="PS50850">
    <property type="entry name" value="MFS"/>
    <property type="match status" value="1"/>
</dbReference>